<gene>
    <name evidence="1" type="ORF">DT23_05390</name>
</gene>
<name>A0A074JLZ0_9RHOB</name>
<dbReference type="STRING" id="1353528.DT23_05390"/>
<organism evidence="1 2">
    <name type="scientific">Thioclava indica</name>
    <dbReference type="NCBI Taxonomy" id="1353528"/>
    <lineage>
        <taxon>Bacteria</taxon>
        <taxon>Pseudomonadati</taxon>
        <taxon>Pseudomonadota</taxon>
        <taxon>Alphaproteobacteria</taxon>
        <taxon>Rhodobacterales</taxon>
        <taxon>Paracoccaceae</taxon>
        <taxon>Thioclava</taxon>
    </lineage>
</organism>
<keyword evidence="2" id="KW-1185">Reference proteome</keyword>
<accession>A0A074JLZ0</accession>
<evidence type="ECO:0000313" key="1">
    <source>
        <dbReference type="EMBL" id="KEO57504.1"/>
    </source>
</evidence>
<protein>
    <submittedName>
        <fullName evidence="1">Uncharacterized protein</fullName>
    </submittedName>
</protein>
<dbReference type="Proteomes" id="UP000027471">
    <property type="component" value="Unassembled WGS sequence"/>
</dbReference>
<proteinExistence type="predicted"/>
<reference evidence="1 2" key="1">
    <citation type="journal article" date="2015" name="Antonie Van Leeuwenhoek">
        <title>Thioclava indica sp. nov., isolated from surface seawater of the Indian Ocean.</title>
        <authorList>
            <person name="Liu Y."/>
            <person name="Lai Q."/>
            <person name="Du J."/>
            <person name="Xu H."/>
            <person name="Jiang L."/>
            <person name="Shao Z."/>
        </authorList>
    </citation>
    <scope>NUCLEOTIDE SEQUENCE [LARGE SCALE GENOMIC DNA]</scope>
    <source>
        <strain evidence="1 2">DT23-4</strain>
    </source>
</reference>
<dbReference type="EMBL" id="AUNB01000040">
    <property type="protein sequence ID" value="KEO57504.1"/>
    <property type="molecule type" value="Genomic_DNA"/>
</dbReference>
<sequence length="75" mass="8777">MRQETAEQRGPLARPVRQNLRNKASVVIVENRQRDTAKESKNDETNCSDIFASQKRDFRAQQGIHRQRWILTQVA</sequence>
<evidence type="ECO:0000313" key="2">
    <source>
        <dbReference type="Proteomes" id="UP000027471"/>
    </source>
</evidence>
<comment type="caution">
    <text evidence="1">The sequence shown here is derived from an EMBL/GenBank/DDBJ whole genome shotgun (WGS) entry which is preliminary data.</text>
</comment>
<dbReference type="AlphaFoldDB" id="A0A074JLZ0"/>